<dbReference type="eggNOG" id="COG0221">
    <property type="taxonomic scope" value="Bacteria"/>
</dbReference>
<dbReference type="InterPro" id="IPR008162">
    <property type="entry name" value="Pyrophosphatase"/>
</dbReference>
<gene>
    <name evidence="6" type="ORF">F959_01865</name>
</gene>
<name>N8YJV4_ACIVR</name>
<evidence type="ECO:0000256" key="1">
    <source>
        <dbReference type="ARBA" id="ARBA00001946"/>
    </source>
</evidence>
<accession>N8YJV4</accession>
<proteinExistence type="predicted"/>
<dbReference type="EC" id="3.6.1.1" evidence="2"/>
<keyword evidence="4" id="KW-0378">Hydrolase</keyword>
<dbReference type="GO" id="GO:0005737">
    <property type="term" value="C:cytoplasm"/>
    <property type="evidence" value="ECO:0007669"/>
    <property type="project" value="InterPro"/>
</dbReference>
<evidence type="ECO:0000256" key="4">
    <source>
        <dbReference type="ARBA" id="ARBA00022801"/>
    </source>
</evidence>
<keyword evidence="5" id="KW-0460">Magnesium</keyword>
<evidence type="ECO:0000256" key="5">
    <source>
        <dbReference type="ARBA" id="ARBA00022842"/>
    </source>
</evidence>
<comment type="cofactor">
    <cofactor evidence="1">
        <name>Mg(2+)</name>
        <dbReference type="ChEBI" id="CHEBI:18420"/>
    </cofactor>
</comment>
<dbReference type="PATRIC" id="fig|1191460.12.peg.1852"/>
<reference evidence="6 7" key="1">
    <citation type="submission" date="2013-02" db="EMBL/GenBank/DDBJ databases">
        <title>The Genome Sequence of Acinetobacter venetianus CIP 110063.</title>
        <authorList>
            <consortium name="The Broad Institute Genome Sequencing Platform"/>
            <consortium name="The Broad Institute Genome Sequencing Center for Infectious Disease"/>
            <person name="Cerqueira G."/>
            <person name="Feldgarden M."/>
            <person name="Courvalin P."/>
            <person name="Perichon B."/>
            <person name="Grillot-Courvalin C."/>
            <person name="Clermont D."/>
            <person name="Rocha E."/>
            <person name="Yoon E.-J."/>
            <person name="Nemec A."/>
            <person name="Walker B."/>
            <person name="Young S.K."/>
            <person name="Zeng Q."/>
            <person name="Gargeya S."/>
            <person name="Fitzgerald M."/>
            <person name="Haas B."/>
            <person name="Abouelleil A."/>
            <person name="Alvarado L."/>
            <person name="Arachchi H.M."/>
            <person name="Berlin A.M."/>
            <person name="Chapman S.B."/>
            <person name="Dewar J."/>
            <person name="Goldberg J."/>
            <person name="Griggs A."/>
            <person name="Gujja S."/>
            <person name="Hansen M."/>
            <person name="Howarth C."/>
            <person name="Imamovic A."/>
            <person name="Larimer J."/>
            <person name="McCowan C."/>
            <person name="Murphy C."/>
            <person name="Neiman D."/>
            <person name="Pearson M."/>
            <person name="Priest M."/>
            <person name="Roberts A."/>
            <person name="Saif S."/>
            <person name="Shea T."/>
            <person name="Sisk P."/>
            <person name="Sykes S."/>
            <person name="Wortman J."/>
            <person name="Nusbaum C."/>
            <person name="Birren B."/>
        </authorList>
    </citation>
    <scope>NUCLEOTIDE SEQUENCE [LARGE SCALE GENOMIC DNA]</scope>
    <source>
        <strain evidence="7">ATCC 31012 / DSM 23050 / BCRC 14357 / CCUG 45561 / CIP 110063 / KCTC 2702 / LMG 19082 / RAG-1</strain>
    </source>
</reference>
<protein>
    <recommendedName>
        <fullName evidence="2">inorganic diphosphatase</fullName>
        <ecNumber evidence="2">3.6.1.1</ecNumber>
    </recommendedName>
</protein>
<dbReference type="GO" id="GO:0006796">
    <property type="term" value="P:phosphate-containing compound metabolic process"/>
    <property type="evidence" value="ECO:0007669"/>
    <property type="project" value="InterPro"/>
</dbReference>
<dbReference type="SUPFAM" id="SSF50324">
    <property type="entry name" value="Inorganic pyrophosphatase"/>
    <property type="match status" value="1"/>
</dbReference>
<keyword evidence="7" id="KW-1185">Reference proteome</keyword>
<dbReference type="RefSeq" id="WP_004879422.1">
    <property type="nucleotide sequence ID" value="NZ_AKIQ01000026.1"/>
</dbReference>
<evidence type="ECO:0000256" key="3">
    <source>
        <dbReference type="ARBA" id="ARBA00022723"/>
    </source>
</evidence>
<dbReference type="InterPro" id="IPR036649">
    <property type="entry name" value="Pyrophosphatase_sf"/>
</dbReference>
<keyword evidence="3" id="KW-0479">Metal-binding</keyword>
<dbReference type="GO" id="GO:0004427">
    <property type="term" value="F:inorganic diphosphate phosphatase activity"/>
    <property type="evidence" value="ECO:0007669"/>
    <property type="project" value="UniProtKB-EC"/>
</dbReference>
<comment type="caution">
    <text evidence="6">The sequence shown here is derived from an EMBL/GenBank/DDBJ whole genome shotgun (WGS) entry which is preliminary data.</text>
</comment>
<dbReference type="OrthoDB" id="5187599at2"/>
<dbReference type="GO" id="GO:0000287">
    <property type="term" value="F:magnesium ion binding"/>
    <property type="evidence" value="ECO:0007669"/>
    <property type="project" value="InterPro"/>
</dbReference>
<dbReference type="EMBL" id="APPO01000013">
    <property type="protein sequence ID" value="ENV37057.1"/>
    <property type="molecule type" value="Genomic_DNA"/>
</dbReference>
<evidence type="ECO:0000256" key="2">
    <source>
        <dbReference type="ARBA" id="ARBA00012146"/>
    </source>
</evidence>
<dbReference type="GeneID" id="58194734"/>
<evidence type="ECO:0000313" key="7">
    <source>
        <dbReference type="Proteomes" id="UP000018445"/>
    </source>
</evidence>
<dbReference type="HOGENOM" id="CLU_205967_0_0_6"/>
<dbReference type="Gene3D" id="3.90.80.10">
    <property type="entry name" value="Inorganic pyrophosphatase"/>
    <property type="match status" value="1"/>
</dbReference>
<dbReference type="Proteomes" id="UP000018445">
    <property type="component" value="Unassembled WGS sequence"/>
</dbReference>
<dbReference type="Pfam" id="PF00719">
    <property type="entry name" value="Pyrophosphatase"/>
    <property type="match status" value="1"/>
</dbReference>
<organism evidence="6 7">
    <name type="scientific">Acinetobacter venetianus (strain ATCC 31012 / DSM 23050 / BCRC 14357 / CCUG 45561 / CIP 110063 / KCTC 2702 / LMG 19082 / RAG-1)</name>
    <dbReference type="NCBI Taxonomy" id="1191460"/>
    <lineage>
        <taxon>Bacteria</taxon>
        <taxon>Pseudomonadati</taxon>
        <taxon>Pseudomonadota</taxon>
        <taxon>Gammaproteobacteria</taxon>
        <taxon>Moraxellales</taxon>
        <taxon>Moraxellaceae</taxon>
        <taxon>Acinetobacter</taxon>
    </lineage>
</organism>
<dbReference type="AlphaFoldDB" id="N8YJV4"/>
<evidence type="ECO:0000313" key="6">
    <source>
        <dbReference type="EMBL" id="ENV37057.1"/>
    </source>
</evidence>
<sequence>MSKIIDDIHPLILDQIKHFFEHYKDLEEGKWVKFIAWKNVQKAREEIIKSVQAYLTHK</sequence>